<comment type="caution">
    <text evidence="2">The sequence shown here is derived from an EMBL/GenBank/DDBJ whole genome shotgun (WGS) entry which is preliminary data.</text>
</comment>
<feature type="transmembrane region" description="Helical" evidence="1">
    <location>
        <begin position="6"/>
        <end position="23"/>
    </location>
</feature>
<keyword evidence="1" id="KW-0472">Membrane</keyword>
<protein>
    <submittedName>
        <fullName evidence="2">Uncharacterized protein</fullName>
    </submittedName>
</protein>
<sequence>MPTGINLKIISFYFFLNIILPTYRKFIPHSLRAWTVRPGRSPNGGTISLLNLAVIPLLAWLTAKGFDLVIMLNDKWDNAPAMVKYFVPIDFPQITPPFDKMRSLGNKQLAVARTKFRHLSSEVRAVVMMVVDWALAQISGDQPGVESPVQEEKKAKPVPKPDEWVAVLVTTPLINDDAGIDFGTNTIVEIGEVITWDHTRTTSLPAILPSSTFQIQMTLCLVPRSIWYSRKTILEKFTTGLYWNHQPGQPACQGEQWDEDRIRSISKVQFIGHVEKHNSIDKVNKCFESLCEGWDDINIYWSDIDFAIIFAFLLVGTSSVDTCKKLFDQFSNLRVEKASRNKELNRTRLGAGAAVLTLLTGGLAAPITIPMMMGAEMTASTHDRYLWSERMGMCKELLGRYEKLEAIIEVEETKAPKAIDPMPFLSPKAMESSWFVDDTW</sequence>
<accession>A0A8H5JMT4</accession>
<keyword evidence="1" id="KW-1133">Transmembrane helix</keyword>
<evidence type="ECO:0000256" key="1">
    <source>
        <dbReference type="SAM" id="Phobius"/>
    </source>
</evidence>
<keyword evidence="3" id="KW-1185">Reference proteome</keyword>
<evidence type="ECO:0000313" key="2">
    <source>
        <dbReference type="EMBL" id="KAF5556895.1"/>
    </source>
</evidence>
<name>A0A8H5JMT4_9HYPO</name>
<dbReference type="AlphaFoldDB" id="A0A8H5JMT4"/>
<reference evidence="2 3" key="1">
    <citation type="submission" date="2020-05" db="EMBL/GenBank/DDBJ databases">
        <title>Identification and distribution of gene clusters putatively required for synthesis of sphingolipid metabolism inhibitors in phylogenetically diverse species of the filamentous fungus Fusarium.</title>
        <authorList>
            <person name="Kim H.-S."/>
            <person name="Busman M."/>
            <person name="Brown D.W."/>
            <person name="Divon H."/>
            <person name="Uhlig S."/>
            <person name="Proctor R.H."/>
        </authorList>
    </citation>
    <scope>NUCLEOTIDE SEQUENCE [LARGE SCALE GENOMIC DNA]</scope>
    <source>
        <strain evidence="2 3">NRRL 53147</strain>
    </source>
</reference>
<feature type="transmembrane region" description="Helical" evidence="1">
    <location>
        <begin position="44"/>
        <end position="63"/>
    </location>
</feature>
<dbReference type="Proteomes" id="UP000522262">
    <property type="component" value="Unassembled WGS sequence"/>
</dbReference>
<proteinExistence type="predicted"/>
<keyword evidence="1" id="KW-0812">Transmembrane</keyword>
<gene>
    <name evidence="2" type="ORF">FMEXI_948</name>
</gene>
<evidence type="ECO:0000313" key="3">
    <source>
        <dbReference type="Proteomes" id="UP000522262"/>
    </source>
</evidence>
<organism evidence="2 3">
    <name type="scientific">Fusarium mexicanum</name>
    <dbReference type="NCBI Taxonomy" id="751941"/>
    <lineage>
        <taxon>Eukaryota</taxon>
        <taxon>Fungi</taxon>
        <taxon>Dikarya</taxon>
        <taxon>Ascomycota</taxon>
        <taxon>Pezizomycotina</taxon>
        <taxon>Sordariomycetes</taxon>
        <taxon>Hypocreomycetidae</taxon>
        <taxon>Hypocreales</taxon>
        <taxon>Nectriaceae</taxon>
        <taxon>Fusarium</taxon>
        <taxon>Fusarium fujikuroi species complex</taxon>
    </lineage>
</organism>
<dbReference type="EMBL" id="JAAOAM010000024">
    <property type="protein sequence ID" value="KAF5556895.1"/>
    <property type="molecule type" value="Genomic_DNA"/>
</dbReference>
<feature type="transmembrane region" description="Helical" evidence="1">
    <location>
        <begin position="349"/>
        <end position="369"/>
    </location>
</feature>